<dbReference type="GO" id="GO:0005886">
    <property type="term" value="C:plasma membrane"/>
    <property type="evidence" value="ECO:0007669"/>
    <property type="project" value="TreeGrafter"/>
</dbReference>
<keyword evidence="11" id="KW-1185">Reference proteome</keyword>
<feature type="transmembrane region" description="Helical" evidence="8">
    <location>
        <begin position="801"/>
        <end position="820"/>
    </location>
</feature>
<dbReference type="Pfam" id="PF00520">
    <property type="entry name" value="Ion_trans"/>
    <property type="match status" value="1"/>
</dbReference>
<feature type="transmembrane region" description="Helical" evidence="8">
    <location>
        <begin position="1151"/>
        <end position="1171"/>
    </location>
</feature>
<dbReference type="Proteomes" id="UP000823405">
    <property type="component" value="Unassembled WGS sequence"/>
</dbReference>
<feature type="transmembrane region" description="Helical" evidence="8">
    <location>
        <begin position="1323"/>
        <end position="1348"/>
    </location>
</feature>
<comment type="caution">
    <text evidence="10">The sequence shown here is derived from an EMBL/GenBank/DDBJ whole genome shotgun (WGS) entry which is preliminary data.</text>
</comment>
<evidence type="ECO:0000256" key="7">
    <source>
        <dbReference type="SAM" id="MobiDB-lite"/>
    </source>
</evidence>
<evidence type="ECO:0000256" key="5">
    <source>
        <dbReference type="ARBA" id="ARBA00023136"/>
    </source>
</evidence>
<evidence type="ECO:0000256" key="4">
    <source>
        <dbReference type="ARBA" id="ARBA00022989"/>
    </source>
</evidence>
<evidence type="ECO:0000313" key="10">
    <source>
        <dbReference type="EMBL" id="KAG0296155.1"/>
    </source>
</evidence>
<sequence>MADCIVNISEDAATATLESQTLLSTGLQASPATAVSLSPSTIAASESTASLTQPKAHRWYLQDSGDESSPTERIVALVEEFHPPVKIDASKKTTKWNIVLPSDREKGEFYDIVLGVSTRNLSVEAIESIHIRIEQSRASYESFECEVFKRHELERLSATDELDKGKDGDKDKDDIKEASRQETDKEPMVFRWKLFHRCYGIGDEASFAMEINTWPELPLEYGEHCPQWSWLIDVNRSGCPEYDSLTTALKRSVTSAFSGDGRFAVLNTYVGDDESIEVWDLQDYEIASKKADDPVDKRSLLDGGVAEGAEKVMVKPHRATPVAWMPIDKGNTYVSISWDGSLVVVMERRTPEGTEESEDDPPKDKQSLFAVYQCTRDDKASEKSSSRMSLVRYDVERTCPGLGNYIGDGVFHMVDKSKPDLKDELFVACNGITVDIYSAFEQWTPLRSIVMDSTLGRQNQPFDMGFAMFTQLQGRYLITTNDTVGFTYDIEQGTLVSFSTTIPEGYIRVMNYLSSVSPDGLLIAIAGFRQVSVYQTQTWTLQGTYVFDEIASDERVEQVIFMDNGSLLHVMVGLIENIRWQRRPGYTLDVETMTVVGRVAADGSDLVRLAPLDGSVQGIVCAGYTKLWHMRLEDRRTLRSSTGDTDCCTDRCDHPDSLYSGVEEGISPSGLHLKLQRVDVSFGSHSKREKRSSLTVTMTDPTNSRVKKMVFPLPRAYQLDKAAFFADCRYLLIMSGGTFLAWSVPSTFEGDFRLQMLLHATDSKEWTICSHSIVRCRHDNEESLSVIGYVKQPFTKSTSEAFLTGLALMFLFYELADVGLKQEFVRFYGRFINSYPDKEDQSLNFMSVASMMWSQDSHRAICEIIRELLSSPSTRWVPHHYLDIDFHPLAIFLELAKTDPLANTGVQIVVDYCLRQAKASKDPYFLLPILRCLPSLVDSNQLYSELVRTIYREVAFFPVQGRDFIVANHTLINPSTFRWRFWKPYPWGLHQYRDQVLQFSTDNIPNPPKGNFTRDIFQASFDLLWHRSQDVGSQDVGSQEAANEPEVVTTARTLFSWPHAIWTMILRKCQLKYNATVECYPFELETLDNPALMALVEYKWNTIGFHYWLVRFIGQVVYYLMVLTAIFLQAYVAPNLAEEDNGKIDLGLEGLFVAIIVVAFIFLWLEFVQLLKDKRGYIRSIYNWVDLLVFFMPLAGAINQILIIQDVIVSGLNPGLLSFSVLFIFLHFLFELRVFQAVCHFVSMIIRAIYSIRVFFFVFAGGLFAFSIAIVHLMFACVGSGTDKCEYFTEGFSHNLLRAISVSYFMMGGNYDPVENGFTTNSFAFHMMMMVFFFFTVILMMNVLIALINNAIDDGDQTWQLDWMEYRMRYVESAENMTYDIPGFREKHNYFPDTIYYTGTPQRVREYQKKTREMEADSAPAVLNFEGDDQQLLESNAAAASATAVATATLVVRTAVEEEKKDVVQRNGVQTMDEGLVQLMTTKLQSQFDSERATSQKQIGELQQQLRDQQELMREQQQTLRDQQQVLMQILDKLDR</sequence>
<evidence type="ECO:0000259" key="9">
    <source>
        <dbReference type="Pfam" id="PF00520"/>
    </source>
</evidence>
<evidence type="ECO:0000313" key="11">
    <source>
        <dbReference type="Proteomes" id="UP000823405"/>
    </source>
</evidence>
<keyword evidence="4 8" id="KW-1133">Transmembrane helix</keyword>
<evidence type="ECO:0000256" key="3">
    <source>
        <dbReference type="ARBA" id="ARBA00022737"/>
    </source>
</evidence>
<feature type="domain" description="Ion transport" evidence="9">
    <location>
        <begin position="1118"/>
        <end position="1358"/>
    </location>
</feature>
<dbReference type="GO" id="GO:0098703">
    <property type="term" value="P:calcium ion import across plasma membrane"/>
    <property type="evidence" value="ECO:0007669"/>
    <property type="project" value="TreeGrafter"/>
</dbReference>
<accession>A0A9P6QRJ8</accession>
<keyword evidence="3" id="KW-0677">Repeat</keyword>
<feature type="transmembrane region" description="Helical" evidence="8">
    <location>
        <begin position="1216"/>
        <end position="1242"/>
    </location>
</feature>
<dbReference type="InterPro" id="IPR024862">
    <property type="entry name" value="TRPV"/>
</dbReference>
<organism evidence="10 11">
    <name type="scientific">Linnemannia gamsii</name>
    <dbReference type="NCBI Taxonomy" id="64522"/>
    <lineage>
        <taxon>Eukaryota</taxon>
        <taxon>Fungi</taxon>
        <taxon>Fungi incertae sedis</taxon>
        <taxon>Mucoromycota</taxon>
        <taxon>Mortierellomycotina</taxon>
        <taxon>Mortierellomycetes</taxon>
        <taxon>Mortierellales</taxon>
        <taxon>Mortierellaceae</taxon>
        <taxon>Linnemannia</taxon>
    </lineage>
</organism>
<dbReference type="PANTHER" id="PTHR10582:SF2">
    <property type="entry name" value="INACTIVE"/>
    <property type="match status" value="1"/>
</dbReference>
<comment type="subcellular location">
    <subcellularLocation>
        <location evidence="1">Membrane</location>
        <topology evidence="1">Multi-pass membrane protein</topology>
    </subcellularLocation>
</comment>
<feature type="region of interest" description="Disordered" evidence="7">
    <location>
        <begin position="160"/>
        <end position="182"/>
    </location>
</feature>
<name>A0A9P6QRJ8_9FUNG</name>
<proteinExistence type="predicted"/>
<keyword evidence="2 8" id="KW-0812">Transmembrane</keyword>
<feature type="transmembrane region" description="Helical" evidence="8">
    <location>
        <begin position="1254"/>
        <end position="1275"/>
    </location>
</feature>
<dbReference type="InterPro" id="IPR005821">
    <property type="entry name" value="Ion_trans_dom"/>
</dbReference>
<feature type="transmembrane region" description="Helical" evidence="8">
    <location>
        <begin position="1183"/>
        <end position="1204"/>
    </location>
</feature>
<evidence type="ECO:0000256" key="8">
    <source>
        <dbReference type="SAM" id="Phobius"/>
    </source>
</evidence>
<feature type="transmembrane region" description="Helical" evidence="8">
    <location>
        <begin position="1108"/>
        <end position="1131"/>
    </location>
</feature>
<dbReference type="GO" id="GO:0005216">
    <property type="term" value="F:monoatomic ion channel activity"/>
    <property type="evidence" value="ECO:0007669"/>
    <property type="project" value="InterPro"/>
</dbReference>
<reference evidence="10" key="1">
    <citation type="journal article" date="2020" name="Fungal Divers.">
        <title>Resolving the Mortierellaceae phylogeny through synthesis of multi-gene phylogenetics and phylogenomics.</title>
        <authorList>
            <person name="Vandepol N."/>
            <person name="Liber J."/>
            <person name="Desiro A."/>
            <person name="Na H."/>
            <person name="Kennedy M."/>
            <person name="Barry K."/>
            <person name="Grigoriev I.V."/>
            <person name="Miller A.N."/>
            <person name="O'Donnell K."/>
            <person name="Stajich J.E."/>
            <person name="Bonito G."/>
        </authorList>
    </citation>
    <scope>NUCLEOTIDE SEQUENCE</scope>
    <source>
        <strain evidence="10">NVP60</strain>
    </source>
</reference>
<dbReference type="PANTHER" id="PTHR10582">
    <property type="entry name" value="TRANSIENT RECEPTOR POTENTIAL ION CHANNEL PROTEIN"/>
    <property type="match status" value="1"/>
</dbReference>
<keyword evidence="5 8" id="KW-0472">Membrane</keyword>
<gene>
    <name evidence="10" type="ORF">BGZ97_004611</name>
</gene>
<dbReference type="OrthoDB" id="2372864at2759"/>
<evidence type="ECO:0000256" key="1">
    <source>
        <dbReference type="ARBA" id="ARBA00004141"/>
    </source>
</evidence>
<dbReference type="EMBL" id="JAAAIN010002168">
    <property type="protein sequence ID" value="KAG0296155.1"/>
    <property type="molecule type" value="Genomic_DNA"/>
</dbReference>
<feature type="coiled-coil region" evidence="6">
    <location>
        <begin position="1492"/>
        <end position="1526"/>
    </location>
</feature>
<evidence type="ECO:0000256" key="6">
    <source>
        <dbReference type="SAM" id="Coils"/>
    </source>
</evidence>
<evidence type="ECO:0000256" key="2">
    <source>
        <dbReference type="ARBA" id="ARBA00022692"/>
    </source>
</evidence>
<protein>
    <recommendedName>
        <fullName evidence="9">Ion transport domain-containing protein</fullName>
    </recommendedName>
</protein>
<dbReference type="SUPFAM" id="SSF82171">
    <property type="entry name" value="DPP6 N-terminal domain-like"/>
    <property type="match status" value="1"/>
</dbReference>
<keyword evidence="6" id="KW-0175">Coiled coil</keyword>